<evidence type="ECO:0000259" key="4">
    <source>
        <dbReference type="PROSITE" id="PS51462"/>
    </source>
</evidence>
<dbReference type="InterPro" id="IPR015797">
    <property type="entry name" value="NUDIX_hydrolase-like_dom_sf"/>
</dbReference>
<dbReference type="CDD" id="cd18873">
    <property type="entry name" value="NUDIX_NadM_like"/>
    <property type="match status" value="1"/>
</dbReference>
<name>A0A1S1QIZ7_9ACTN</name>
<evidence type="ECO:0000313" key="5">
    <source>
        <dbReference type="EMBL" id="OHV33042.1"/>
    </source>
</evidence>
<dbReference type="EMBL" id="MAXA01000151">
    <property type="protein sequence ID" value="OHV33042.1"/>
    <property type="molecule type" value="Genomic_DNA"/>
</dbReference>
<gene>
    <name evidence="5" type="ORF">BBK14_33740</name>
</gene>
<dbReference type="InterPro" id="IPR020476">
    <property type="entry name" value="Nudix_hydrolase"/>
</dbReference>
<dbReference type="InterPro" id="IPR020084">
    <property type="entry name" value="NUDIX_hydrolase_CS"/>
</dbReference>
<dbReference type="InterPro" id="IPR000086">
    <property type="entry name" value="NUDIX_hydrolase_dom"/>
</dbReference>
<dbReference type="RefSeq" id="WP_071062452.1">
    <property type="nucleotide sequence ID" value="NZ_MAXA01000151.1"/>
</dbReference>
<organism evidence="5 6">
    <name type="scientific">Parafrankia soli</name>
    <dbReference type="NCBI Taxonomy" id="2599596"/>
    <lineage>
        <taxon>Bacteria</taxon>
        <taxon>Bacillati</taxon>
        <taxon>Actinomycetota</taxon>
        <taxon>Actinomycetes</taxon>
        <taxon>Frankiales</taxon>
        <taxon>Frankiaceae</taxon>
        <taxon>Parafrankia</taxon>
    </lineage>
</organism>
<dbReference type="Proteomes" id="UP000179769">
    <property type="component" value="Unassembled WGS sequence"/>
</dbReference>
<evidence type="ECO:0000256" key="3">
    <source>
        <dbReference type="RuleBase" id="RU003476"/>
    </source>
</evidence>
<dbReference type="PROSITE" id="PS51462">
    <property type="entry name" value="NUDIX"/>
    <property type="match status" value="1"/>
</dbReference>
<comment type="caution">
    <text evidence="5">The sequence shown here is derived from an EMBL/GenBank/DDBJ whole genome shotgun (WGS) entry which is preliminary data.</text>
</comment>
<dbReference type="PANTHER" id="PTHR43736:SF1">
    <property type="entry name" value="DIHYDRONEOPTERIN TRIPHOSPHATE DIPHOSPHATASE"/>
    <property type="match status" value="1"/>
</dbReference>
<dbReference type="Gene3D" id="3.90.79.10">
    <property type="entry name" value="Nucleoside Triphosphate Pyrophosphohydrolase"/>
    <property type="match status" value="1"/>
</dbReference>
<reference evidence="6" key="1">
    <citation type="submission" date="2016-07" db="EMBL/GenBank/DDBJ databases">
        <title>Frankia sp. NRRL B-16219 Genome sequencing.</title>
        <authorList>
            <person name="Ghodhbane-Gtari F."/>
            <person name="Swanson E."/>
            <person name="Gueddou A."/>
            <person name="Louati M."/>
            <person name="Nouioui I."/>
            <person name="Hezbri K."/>
            <person name="Abebe-Akele F."/>
            <person name="Simpson S."/>
            <person name="Morris K."/>
            <person name="Thomas K."/>
            <person name="Gtari M."/>
            <person name="Tisa L.S."/>
        </authorList>
    </citation>
    <scope>NUCLEOTIDE SEQUENCE [LARGE SCALE GENOMIC DNA]</scope>
    <source>
        <strain evidence="6">NRRL B-16219</strain>
    </source>
</reference>
<dbReference type="GO" id="GO:0016787">
    <property type="term" value="F:hydrolase activity"/>
    <property type="evidence" value="ECO:0007669"/>
    <property type="project" value="UniProtKB-KW"/>
</dbReference>
<dbReference type="SUPFAM" id="SSF55811">
    <property type="entry name" value="Nudix"/>
    <property type="match status" value="1"/>
</dbReference>
<dbReference type="PRINTS" id="PR00502">
    <property type="entry name" value="NUDIXFAMILY"/>
</dbReference>
<dbReference type="AlphaFoldDB" id="A0A1S1QIZ7"/>
<accession>A0A1S1QIZ7</accession>
<protein>
    <recommendedName>
        <fullName evidence="4">Nudix hydrolase domain-containing protein</fullName>
    </recommendedName>
</protein>
<dbReference type="PANTHER" id="PTHR43736">
    <property type="entry name" value="ADP-RIBOSE PYROPHOSPHATASE"/>
    <property type="match status" value="1"/>
</dbReference>
<dbReference type="Pfam" id="PF00293">
    <property type="entry name" value="NUDIX"/>
    <property type="match status" value="1"/>
</dbReference>
<keyword evidence="6" id="KW-1185">Reference proteome</keyword>
<evidence type="ECO:0000256" key="1">
    <source>
        <dbReference type="ARBA" id="ARBA00005582"/>
    </source>
</evidence>
<evidence type="ECO:0000313" key="6">
    <source>
        <dbReference type="Proteomes" id="UP000179769"/>
    </source>
</evidence>
<keyword evidence="2 3" id="KW-0378">Hydrolase</keyword>
<dbReference type="PROSITE" id="PS00893">
    <property type="entry name" value="NUDIX_BOX"/>
    <property type="match status" value="1"/>
</dbReference>
<proteinExistence type="inferred from homology"/>
<evidence type="ECO:0000256" key="2">
    <source>
        <dbReference type="ARBA" id="ARBA00022801"/>
    </source>
</evidence>
<sequence>MATENTRLTADVVALSEQYGVPHVLLIRRAKDPHKGRWALPGGHVDPGEDVEHAARRELVEETGIDPGHLDPVGVYSAPGRDPRGRYVSFAYTTRMTRLVTPAAGSDAAAAEWVPVHAALAEGLAFDHTRIVSEALATGSTRRRKPMNYNIHNRVDGGTVGAQVGMHFGRGSDLPDDAQVGHVVGPDDAGFEDLRAFADRIKRAARAAAAGGTFSVTNTNSNDGDSQVGFQADVIRGDVGVQMGGTGGTSVVINGQVWQRYTKDDL</sequence>
<feature type="domain" description="Nudix hydrolase" evidence="4">
    <location>
        <begin position="5"/>
        <end position="138"/>
    </location>
</feature>
<comment type="similarity">
    <text evidence="1 3">Belongs to the Nudix hydrolase family.</text>
</comment>